<dbReference type="GO" id="GO:0005886">
    <property type="term" value="C:plasma membrane"/>
    <property type="evidence" value="ECO:0007669"/>
    <property type="project" value="UniProtKB-SubCell"/>
</dbReference>
<evidence type="ECO:0000256" key="2">
    <source>
        <dbReference type="ARBA" id="ARBA00022448"/>
    </source>
</evidence>
<evidence type="ECO:0000313" key="7">
    <source>
        <dbReference type="EMBL" id="VDK33014.1"/>
    </source>
</evidence>
<protein>
    <recommendedName>
        <fullName evidence="9">Cation/H+ exchanger domain-containing protein</fullName>
    </recommendedName>
</protein>
<dbReference type="AlphaFoldDB" id="A0A3P6QKB5"/>
<keyword evidence="2" id="KW-0813">Transport</keyword>
<dbReference type="OrthoDB" id="196264at2759"/>
<dbReference type="Proteomes" id="UP000281553">
    <property type="component" value="Unassembled WGS sequence"/>
</dbReference>
<feature type="transmembrane region" description="Helical" evidence="6">
    <location>
        <begin position="39"/>
        <end position="59"/>
    </location>
</feature>
<keyword evidence="6" id="KW-0472">Membrane</keyword>
<feature type="compositionally biased region" description="Acidic residues" evidence="5">
    <location>
        <begin position="335"/>
        <end position="344"/>
    </location>
</feature>
<keyword evidence="8" id="KW-1185">Reference proteome</keyword>
<dbReference type="GO" id="GO:0051453">
    <property type="term" value="P:regulation of intracellular pH"/>
    <property type="evidence" value="ECO:0007669"/>
    <property type="project" value="TreeGrafter"/>
</dbReference>
<feature type="region of interest" description="Disordered" evidence="5">
    <location>
        <begin position="203"/>
        <end position="224"/>
    </location>
</feature>
<sequence length="373" mass="42510">MKEQVILIYGGLRGAVAFSLAILIDYNHLGNDGESTRKILITATLFIILVTVGFMGLTMKPLVRLFKVKLAGEKSLSLFGDLNNTLLDHTLAGVEAIIGSNGRNRAREFCSRLDDKHFRRWLQRDPETHDQKIIKTYEKIALKLHYASIHPAESSSYLRDLPESLRRQHMTASESMLTLPSIVTATSDLNLQEFFVRHSVSAASLPSKDTEDNHKHRHHGDRRRAVHFDADAGEEKEGVEVTGSFSPNWRRRTSLYNEGRDIEDFQDTFRDVMKAKTRVLKESRQRHSKTPMDLETRLNTLANQRIPTREELSKSRETVLSEVANEDEHNRDTVEYENDSDDSGEPIVIPKKDYPQNNTPSDKVNFDLGGEQL</sequence>
<keyword evidence="6" id="KW-0812">Transmembrane</keyword>
<keyword evidence="4" id="KW-0406">Ion transport</keyword>
<feature type="transmembrane region" description="Helical" evidence="6">
    <location>
        <begin position="6"/>
        <end position="27"/>
    </location>
</feature>
<dbReference type="GO" id="GO:0098719">
    <property type="term" value="P:sodium ion import across plasma membrane"/>
    <property type="evidence" value="ECO:0007669"/>
    <property type="project" value="TreeGrafter"/>
</dbReference>
<dbReference type="GO" id="GO:0015386">
    <property type="term" value="F:potassium:proton antiporter activity"/>
    <property type="evidence" value="ECO:0007669"/>
    <property type="project" value="TreeGrafter"/>
</dbReference>
<keyword evidence="6" id="KW-1133">Transmembrane helix</keyword>
<feature type="region of interest" description="Disordered" evidence="5">
    <location>
        <begin position="321"/>
        <end position="373"/>
    </location>
</feature>
<dbReference type="InterPro" id="IPR018422">
    <property type="entry name" value="Cation/H_exchanger_CPA1"/>
</dbReference>
<evidence type="ECO:0000256" key="6">
    <source>
        <dbReference type="SAM" id="Phobius"/>
    </source>
</evidence>
<name>A0A3P6QKB5_DIBLA</name>
<dbReference type="EMBL" id="UYRU01001988">
    <property type="protein sequence ID" value="VDK33014.1"/>
    <property type="molecule type" value="Genomic_DNA"/>
</dbReference>
<comment type="subcellular location">
    <subcellularLocation>
        <location evidence="1">Cell membrane</location>
        <topology evidence="1">Multi-pass membrane protein</topology>
    </subcellularLocation>
</comment>
<keyword evidence="3" id="KW-1003">Cell membrane</keyword>
<accession>A0A3P6QKB5</accession>
<evidence type="ECO:0000256" key="1">
    <source>
        <dbReference type="ARBA" id="ARBA00004651"/>
    </source>
</evidence>
<dbReference type="GO" id="GO:0015385">
    <property type="term" value="F:sodium:proton antiporter activity"/>
    <property type="evidence" value="ECO:0007669"/>
    <property type="project" value="InterPro"/>
</dbReference>
<evidence type="ECO:0000256" key="4">
    <source>
        <dbReference type="ARBA" id="ARBA00023065"/>
    </source>
</evidence>
<feature type="compositionally biased region" description="Basic residues" evidence="5">
    <location>
        <begin position="215"/>
        <end position="224"/>
    </location>
</feature>
<reference evidence="7 8" key="1">
    <citation type="submission" date="2018-11" db="EMBL/GenBank/DDBJ databases">
        <authorList>
            <consortium name="Pathogen Informatics"/>
        </authorList>
    </citation>
    <scope>NUCLEOTIDE SEQUENCE [LARGE SCALE GENOMIC DNA]</scope>
</reference>
<dbReference type="PANTHER" id="PTHR10110:SF86">
    <property type="entry name" value="SODIUM_HYDROGEN EXCHANGER 7"/>
    <property type="match status" value="1"/>
</dbReference>
<proteinExistence type="predicted"/>
<organism evidence="7 8">
    <name type="scientific">Dibothriocephalus latus</name>
    <name type="common">Fish tapeworm</name>
    <name type="synonym">Diphyllobothrium latum</name>
    <dbReference type="NCBI Taxonomy" id="60516"/>
    <lineage>
        <taxon>Eukaryota</taxon>
        <taxon>Metazoa</taxon>
        <taxon>Spiralia</taxon>
        <taxon>Lophotrochozoa</taxon>
        <taxon>Platyhelminthes</taxon>
        <taxon>Cestoda</taxon>
        <taxon>Eucestoda</taxon>
        <taxon>Diphyllobothriidea</taxon>
        <taxon>Diphyllobothriidae</taxon>
        <taxon>Dibothriocephalus</taxon>
    </lineage>
</organism>
<evidence type="ECO:0000313" key="8">
    <source>
        <dbReference type="Proteomes" id="UP000281553"/>
    </source>
</evidence>
<evidence type="ECO:0000256" key="5">
    <source>
        <dbReference type="SAM" id="MobiDB-lite"/>
    </source>
</evidence>
<gene>
    <name evidence="7" type="ORF">DILT_LOCUS474</name>
</gene>
<evidence type="ECO:0008006" key="9">
    <source>
        <dbReference type="Google" id="ProtNLM"/>
    </source>
</evidence>
<evidence type="ECO:0000256" key="3">
    <source>
        <dbReference type="ARBA" id="ARBA00022475"/>
    </source>
</evidence>
<dbReference type="PANTHER" id="PTHR10110">
    <property type="entry name" value="SODIUM/HYDROGEN EXCHANGER"/>
    <property type="match status" value="1"/>
</dbReference>